<comment type="caution">
    <text evidence="1">The sequence shown here is derived from an EMBL/GenBank/DDBJ whole genome shotgun (WGS) entry which is preliminary data.</text>
</comment>
<evidence type="ECO:0000313" key="2">
    <source>
        <dbReference type="Proteomes" id="UP000767291"/>
    </source>
</evidence>
<gene>
    <name evidence="1" type="ORF">J2Z43_000597</name>
</gene>
<dbReference type="Proteomes" id="UP000767291">
    <property type="component" value="Unassembled WGS sequence"/>
</dbReference>
<accession>A0ABS4E8F7</accession>
<reference evidence="1 2" key="1">
    <citation type="submission" date="2021-03" db="EMBL/GenBank/DDBJ databases">
        <title>Genomic Encyclopedia of Type Strains, Phase IV (KMG-IV): sequencing the most valuable type-strain genomes for metagenomic binning, comparative biology and taxonomic classification.</title>
        <authorList>
            <person name="Goeker M."/>
        </authorList>
    </citation>
    <scope>NUCLEOTIDE SEQUENCE [LARGE SCALE GENOMIC DNA]</scope>
    <source>
        <strain evidence="1 2">DSM 1289</strain>
    </source>
</reference>
<organism evidence="1 2">
    <name type="scientific">Metaclostridioides mangenotii</name>
    <dbReference type="NCBI Taxonomy" id="1540"/>
    <lineage>
        <taxon>Bacteria</taxon>
        <taxon>Bacillati</taxon>
        <taxon>Bacillota</taxon>
        <taxon>Clostridia</taxon>
        <taxon>Peptostreptococcales</taxon>
        <taxon>Peptostreptococcaceae</taxon>
        <taxon>Metaclostridioides</taxon>
    </lineage>
</organism>
<dbReference type="RefSeq" id="WP_209455764.1">
    <property type="nucleotide sequence ID" value="NZ_BAAACS010000017.1"/>
</dbReference>
<dbReference type="EMBL" id="JAGGJX010000001">
    <property type="protein sequence ID" value="MBP1854207.1"/>
    <property type="molecule type" value="Genomic_DNA"/>
</dbReference>
<keyword evidence="2" id="KW-1185">Reference proteome</keyword>
<name>A0ABS4E8F7_9FIRM</name>
<protein>
    <submittedName>
        <fullName evidence="1">Uncharacterized protein</fullName>
    </submittedName>
</protein>
<sequence length="51" mass="5984">MNIENRTIKEIKKSKKIDKDKFEISKELTDVKKIGDILGDRVKNKKRNLPS</sequence>
<proteinExistence type="predicted"/>
<evidence type="ECO:0000313" key="1">
    <source>
        <dbReference type="EMBL" id="MBP1854207.1"/>
    </source>
</evidence>